<dbReference type="EMBL" id="BMAV01021878">
    <property type="protein sequence ID" value="GFY76376.1"/>
    <property type="molecule type" value="Genomic_DNA"/>
</dbReference>
<evidence type="ECO:0008006" key="4">
    <source>
        <dbReference type="Google" id="ProtNLM"/>
    </source>
</evidence>
<reference evidence="2" key="1">
    <citation type="submission" date="2020-08" db="EMBL/GenBank/DDBJ databases">
        <title>Multicomponent nature underlies the extraordinary mechanical properties of spider dragline silk.</title>
        <authorList>
            <person name="Kono N."/>
            <person name="Nakamura H."/>
            <person name="Mori M."/>
            <person name="Yoshida Y."/>
            <person name="Ohtoshi R."/>
            <person name="Malay A.D."/>
            <person name="Moran D.A.P."/>
            <person name="Tomita M."/>
            <person name="Numata K."/>
            <person name="Arakawa K."/>
        </authorList>
    </citation>
    <scope>NUCLEOTIDE SEQUENCE</scope>
</reference>
<evidence type="ECO:0000256" key="1">
    <source>
        <dbReference type="SAM" id="SignalP"/>
    </source>
</evidence>
<organism evidence="2 3">
    <name type="scientific">Trichonephila inaurata madagascariensis</name>
    <dbReference type="NCBI Taxonomy" id="2747483"/>
    <lineage>
        <taxon>Eukaryota</taxon>
        <taxon>Metazoa</taxon>
        <taxon>Ecdysozoa</taxon>
        <taxon>Arthropoda</taxon>
        <taxon>Chelicerata</taxon>
        <taxon>Arachnida</taxon>
        <taxon>Araneae</taxon>
        <taxon>Araneomorphae</taxon>
        <taxon>Entelegynae</taxon>
        <taxon>Araneoidea</taxon>
        <taxon>Nephilidae</taxon>
        <taxon>Trichonephila</taxon>
        <taxon>Trichonephila inaurata</taxon>
    </lineage>
</organism>
<keyword evidence="1" id="KW-0732">Signal</keyword>
<feature type="signal peptide" evidence="1">
    <location>
        <begin position="1"/>
        <end position="16"/>
    </location>
</feature>
<accession>A0A8X6YNQ8</accession>
<keyword evidence="3" id="KW-1185">Reference proteome</keyword>
<evidence type="ECO:0000313" key="3">
    <source>
        <dbReference type="Proteomes" id="UP000886998"/>
    </source>
</evidence>
<feature type="chain" id="PRO_5036494288" description="Secreted protein" evidence="1">
    <location>
        <begin position="17"/>
        <end position="197"/>
    </location>
</feature>
<gene>
    <name evidence="2" type="ORF">TNIN_93891</name>
</gene>
<dbReference type="AlphaFoldDB" id="A0A8X6YNQ8"/>
<proteinExistence type="predicted"/>
<sequence>MFNVIFLLTLWVTAQAGLPMGDIPEPPDSEAWEFEEFAYPCFTAMICIHKSTRKLVISFSDETHNKFSECMLPDMPEKHVRKAVYFVNPGELDTSPYKSLYDFHARTFCSVNVEERGGCMRNDDPEFCTSWEDIIAALEVINNIPIEAALIYADGRKDEFEQTGSEVYVSLRLPLRRASTDDLAYSLASVWIRLEVT</sequence>
<evidence type="ECO:0000313" key="2">
    <source>
        <dbReference type="EMBL" id="GFY76376.1"/>
    </source>
</evidence>
<dbReference type="OrthoDB" id="10389060at2759"/>
<protein>
    <recommendedName>
        <fullName evidence="4">Secreted protein</fullName>
    </recommendedName>
</protein>
<comment type="caution">
    <text evidence="2">The sequence shown here is derived from an EMBL/GenBank/DDBJ whole genome shotgun (WGS) entry which is preliminary data.</text>
</comment>
<name>A0A8X6YNQ8_9ARAC</name>
<dbReference type="Proteomes" id="UP000886998">
    <property type="component" value="Unassembled WGS sequence"/>
</dbReference>